<keyword evidence="2" id="KW-1185">Reference proteome</keyword>
<evidence type="ECO:0000313" key="1">
    <source>
        <dbReference type="EMBL" id="GIY09491.1"/>
    </source>
</evidence>
<dbReference type="EMBL" id="BPLQ01004647">
    <property type="protein sequence ID" value="GIY09491.1"/>
    <property type="molecule type" value="Genomic_DNA"/>
</dbReference>
<reference evidence="1 2" key="1">
    <citation type="submission" date="2021-06" db="EMBL/GenBank/DDBJ databases">
        <title>Caerostris darwini draft genome.</title>
        <authorList>
            <person name="Kono N."/>
            <person name="Arakawa K."/>
        </authorList>
    </citation>
    <scope>NUCLEOTIDE SEQUENCE [LARGE SCALE GENOMIC DNA]</scope>
</reference>
<evidence type="ECO:0000313" key="2">
    <source>
        <dbReference type="Proteomes" id="UP001054837"/>
    </source>
</evidence>
<dbReference type="Proteomes" id="UP001054837">
    <property type="component" value="Unassembled WGS sequence"/>
</dbReference>
<dbReference type="AlphaFoldDB" id="A0AAV4QN32"/>
<name>A0AAV4QN32_9ARAC</name>
<proteinExistence type="predicted"/>
<comment type="caution">
    <text evidence="1">The sequence shown here is derived from an EMBL/GenBank/DDBJ whole genome shotgun (WGS) entry which is preliminary data.</text>
</comment>
<sequence length="67" mass="7778">MVPVEIALSTLRELNSVRITVDITGEQYTVKNHRSNRYWIRGSLQFCPNGRSPYARRDSFGSYLYGH</sequence>
<protein>
    <submittedName>
        <fullName evidence="1">Uncharacterized protein</fullName>
    </submittedName>
</protein>
<accession>A0AAV4QN32</accession>
<organism evidence="1 2">
    <name type="scientific">Caerostris darwini</name>
    <dbReference type="NCBI Taxonomy" id="1538125"/>
    <lineage>
        <taxon>Eukaryota</taxon>
        <taxon>Metazoa</taxon>
        <taxon>Ecdysozoa</taxon>
        <taxon>Arthropoda</taxon>
        <taxon>Chelicerata</taxon>
        <taxon>Arachnida</taxon>
        <taxon>Araneae</taxon>
        <taxon>Araneomorphae</taxon>
        <taxon>Entelegynae</taxon>
        <taxon>Araneoidea</taxon>
        <taxon>Araneidae</taxon>
        <taxon>Caerostris</taxon>
    </lineage>
</organism>
<gene>
    <name evidence="1" type="ORF">CDAR_597891</name>
</gene>